<dbReference type="RefSeq" id="WP_133037753.1">
    <property type="nucleotide sequence ID" value="NZ_SLWF01000002.1"/>
</dbReference>
<evidence type="ECO:0000256" key="1">
    <source>
        <dbReference type="ARBA" id="ARBA00022491"/>
    </source>
</evidence>
<feature type="domain" description="HTH araC/xylS-type" evidence="6">
    <location>
        <begin position="160"/>
        <end position="260"/>
    </location>
</feature>
<dbReference type="SUPFAM" id="SSF46689">
    <property type="entry name" value="Homeodomain-like"/>
    <property type="match status" value="2"/>
</dbReference>
<dbReference type="InterPro" id="IPR020449">
    <property type="entry name" value="Tscrpt_reg_AraC-type_HTH"/>
</dbReference>
<accession>A0A4R2FLH5</accession>
<proteinExistence type="predicted"/>
<dbReference type="PROSITE" id="PS00041">
    <property type="entry name" value="HTH_ARAC_FAMILY_1"/>
    <property type="match status" value="1"/>
</dbReference>
<evidence type="ECO:0000256" key="5">
    <source>
        <dbReference type="ARBA" id="ARBA00023163"/>
    </source>
</evidence>
<keyword evidence="4" id="KW-0010">Activator</keyword>
<evidence type="ECO:0000256" key="4">
    <source>
        <dbReference type="ARBA" id="ARBA00023159"/>
    </source>
</evidence>
<organism evidence="7 8">
    <name type="scientific">Shewanella fodinae</name>
    <dbReference type="NCBI Taxonomy" id="552357"/>
    <lineage>
        <taxon>Bacteria</taxon>
        <taxon>Pseudomonadati</taxon>
        <taxon>Pseudomonadota</taxon>
        <taxon>Gammaproteobacteria</taxon>
        <taxon>Alteromonadales</taxon>
        <taxon>Shewanellaceae</taxon>
        <taxon>Shewanella</taxon>
    </lineage>
</organism>
<gene>
    <name evidence="7" type="ORF">EDC91_102256</name>
</gene>
<dbReference type="Pfam" id="PF02311">
    <property type="entry name" value="AraC_binding"/>
    <property type="match status" value="1"/>
</dbReference>
<evidence type="ECO:0000256" key="2">
    <source>
        <dbReference type="ARBA" id="ARBA00023015"/>
    </source>
</evidence>
<dbReference type="InterPro" id="IPR014710">
    <property type="entry name" value="RmlC-like_jellyroll"/>
</dbReference>
<dbReference type="InterPro" id="IPR018060">
    <property type="entry name" value="HTH_AraC"/>
</dbReference>
<evidence type="ECO:0000313" key="8">
    <source>
        <dbReference type="Proteomes" id="UP000294832"/>
    </source>
</evidence>
<keyword evidence="3" id="KW-0238">DNA-binding</keyword>
<sequence>MSKIRQKRLIPTLAELPRPIYARAESWSDNGSQTEWHSHPWGQLSYALSGILVVNTRRGRYVAPPQYAIWLPAQEQHEVVSGGAAVMRSLYVDSGQLAQPRWQQPLVCEITPLVRELIIQFSASPAEYAPDTPAARLAQVLLDQLAQLPSAPLQLPMPEDRRLQALCQQLQTADEQIPLAQLASQLGLSDRSVSRLFKAETGMTFRQWRRALRLFKALEALREGKAVTTVALDCGYDSVSAFVSAFREQFGKTPGQYFKP</sequence>
<dbReference type="Proteomes" id="UP000294832">
    <property type="component" value="Unassembled WGS sequence"/>
</dbReference>
<dbReference type="EMBL" id="SLWF01000002">
    <property type="protein sequence ID" value="TCN90338.1"/>
    <property type="molecule type" value="Genomic_DNA"/>
</dbReference>
<evidence type="ECO:0000256" key="3">
    <source>
        <dbReference type="ARBA" id="ARBA00023125"/>
    </source>
</evidence>
<keyword evidence="2" id="KW-0805">Transcription regulation</keyword>
<dbReference type="Gene3D" id="1.10.10.60">
    <property type="entry name" value="Homeodomain-like"/>
    <property type="match status" value="2"/>
</dbReference>
<dbReference type="SUPFAM" id="SSF51182">
    <property type="entry name" value="RmlC-like cupins"/>
    <property type="match status" value="1"/>
</dbReference>
<dbReference type="AlphaFoldDB" id="A0A4R2FLH5"/>
<keyword evidence="8" id="KW-1185">Reference proteome</keyword>
<dbReference type="GO" id="GO:0003700">
    <property type="term" value="F:DNA-binding transcription factor activity"/>
    <property type="evidence" value="ECO:0007669"/>
    <property type="project" value="InterPro"/>
</dbReference>
<dbReference type="FunFam" id="1.10.10.60:FF:000132">
    <property type="entry name" value="AraC family transcriptional regulator"/>
    <property type="match status" value="1"/>
</dbReference>
<evidence type="ECO:0000313" key="7">
    <source>
        <dbReference type="EMBL" id="TCN90338.1"/>
    </source>
</evidence>
<dbReference type="Pfam" id="PF12833">
    <property type="entry name" value="HTH_18"/>
    <property type="match status" value="1"/>
</dbReference>
<dbReference type="SMART" id="SM00342">
    <property type="entry name" value="HTH_ARAC"/>
    <property type="match status" value="1"/>
</dbReference>
<dbReference type="PROSITE" id="PS01124">
    <property type="entry name" value="HTH_ARAC_FAMILY_2"/>
    <property type="match status" value="1"/>
</dbReference>
<dbReference type="PRINTS" id="PR00032">
    <property type="entry name" value="HTHARAC"/>
</dbReference>
<name>A0A4R2FLH5_9GAMM</name>
<dbReference type="Gene3D" id="2.60.120.10">
    <property type="entry name" value="Jelly Rolls"/>
    <property type="match status" value="1"/>
</dbReference>
<dbReference type="GO" id="GO:0043565">
    <property type="term" value="F:sequence-specific DNA binding"/>
    <property type="evidence" value="ECO:0007669"/>
    <property type="project" value="InterPro"/>
</dbReference>
<dbReference type="PANTHER" id="PTHR11019:SF159">
    <property type="entry name" value="TRANSCRIPTIONAL REGULATOR-RELATED"/>
    <property type="match status" value="1"/>
</dbReference>
<comment type="caution">
    <text evidence="7">The sequence shown here is derived from an EMBL/GenBank/DDBJ whole genome shotgun (WGS) entry which is preliminary data.</text>
</comment>
<dbReference type="InterPro" id="IPR018062">
    <property type="entry name" value="HTH_AraC-typ_CS"/>
</dbReference>
<dbReference type="CDD" id="cd06124">
    <property type="entry name" value="cupin_NimR-like_N"/>
    <property type="match status" value="1"/>
</dbReference>
<evidence type="ECO:0000259" key="6">
    <source>
        <dbReference type="PROSITE" id="PS01124"/>
    </source>
</evidence>
<dbReference type="InterPro" id="IPR011051">
    <property type="entry name" value="RmlC_Cupin_sf"/>
</dbReference>
<keyword evidence="5" id="KW-0804">Transcription</keyword>
<reference evidence="7 8" key="1">
    <citation type="submission" date="2019-03" db="EMBL/GenBank/DDBJ databases">
        <title>Freshwater and sediment microbial communities from various areas in North America, analyzing microbe dynamics in response to fracking.</title>
        <authorList>
            <person name="Lamendella R."/>
        </authorList>
    </citation>
    <scope>NUCLEOTIDE SEQUENCE [LARGE SCALE GENOMIC DNA]</scope>
    <source>
        <strain evidence="7 8">74A</strain>
    </source>
</reference>
<dbReference type="OrthoDB" id="5949386at2"/>
<keyword evidence="1" id="KW-0678">Repressor</keyword>
<dbReference type="InterPro" id="IPR009057">
    <property type="entry name" value="Homeodomain-like_sf"/>
</dbReference>
<dbReference type="PANTHER" id="PTHR11019">
    <property type="entry name" value="HTH-TYPE TRANSCRIPTIONAL REGULATOR NIMR"/>
    <property type="match status" value="1"/>
</dbReference>
<dbReference type="InterPro" id="IPR003313">
    <property type="entry name" value="AraC-bd"/>
</dbReference>
<protein>
    <submittedName>
        <fullName evidence="7">AraC family transcriptional regulator</fullName>
    </submittedName>
</protein>